<keyword evidence="1" id="KW-0175">Coiled coil</keyword>
<reference evidence="7" key="1">
    <citation type="journal article" date="2019" name="Int. J. Syst. Evol. Microbiol.">
        <title>The Global Catalogue of Microorganisms (GCM) 10K type strain sequencing project: providing services to taxonomists for standard genome sequencing and annotation.</title>
        <authorList>
            <consortium name="The Broad Institute Genomics Platform"/>
            <consortium name="The Broad Institute Genome Sequencing Center for Infectious Disease"/>
            <person name="Wu L."/>
            <person name="Ma J."/>
        </authorList>
    </citation>
    <scope>NUCLEOTIDE SEQUENCE [LARGE SCALE GENOMIC DNA]</scope>
    <source>
        <strain evidence="7">XZYJ18</strain>
    </source>
</reference>
<dbReference type="Proteomes" id="UP001595923">
    <property type="component" value="Unassembled WGS sequence"/>
</dbReference>
<feature type="compositionally biased region" description="Low complexity" evidence="2">
    <location>
        <begin position="295"/>
        <end position="336"/>
    </location>
</feature>
<evidence type="ECO:0000256" key="1">
    <source>
        <dbReference type="SAM" id="Coils"/>
    </source>
</evidence>
<evidence type="ECO:0000256" key="4">
    <source>
        <dbReference type="SAM" id="SignalP"/>
    </source>
</evidence>
<keyword evidence="3" id="KW-0812">Transmembrane</keyword>
<feature type="coiled-coil region" evidence="1">
    <location>
        <begin position="151"/>
        <end position="185"/>
    </location>
</feature>
<name>A0ABV9E0S3_9ACTN</name>
<keyword evidence="3" id="KW-1133">Transmembrane helix</keyword>
<keyword evidence="4" id="KW-0732">Signal</keyword>
<keyword evidence="7" id="KW-1185">Reference proteome</keyword>
<feature type="region of interest" description="Disordered" evidence="2">
    <location>
        <begin position="41"/>
        <end position="72"/>
    </location>
</feature>
<evidence type="ECO:0000313" key="7">
    <source>
        <dbReference type="Proteomes" id="UP001595923"/>
    </source>
</evidence>
<keyword evidence="3" id="KW-0472">Membrane</keyword>
<dbReference type="EMBL" id="JBHSFQ010000028">
    <property type="protein sequence ID" value="MFC4564745.1"/>
    <property type="molecule type" value="Genomic_DNA"/>
</dbReference>
<evidence type="ECO:0000256" key="3">
    <source>
        <dbReference type="SAM" id="Phobius"/>
    </source>
</evidence>
<evidence type="ECO:0000313" key="6">
    <source>
        <dbReference type="EMBL" id="MFC4564745.1"/>
    </source>
</evidence>
<evidence type="ECO:0000259" key="5">
    <source>
        <dbReference type="Pfam" id="PF14257"/>
    </source>
</evidence>
<feature type="compositionally biased region" description="Low complexity" evidence="2">
    <location>
        <begin position="41"/>
        <end position="51"/>
    </location>
</feature>
<dbReference type="RefSeq" id="WP_378578151.1">
    <property type="nucleotide sequence ID" value="NZ_JBHSFQ010000028.1"/>
</dbReference>
<dbReference type="Pfam" id="PF14257">
    <property type="entry name" value="DUF4349"/>
    <property type="match status" value="1"/>
</dbReference>
<proteinExistence type="predicted"/>
<sequence>MTGGPRRRVAAGAAVVLATVLLAGCSGANGEMSAGVADRAADGEAAVAPEAQEQSAEQGAPGSTADVDVSDRTRIHTADLSVEVDDVEAAAEDAAAWVDAAGGFVAAESITTARGRVPEASLTLRIPQDRYEDGLDELGALGTRSDLDRSVEDVTEEVADVDSRVESAEASLERLRDLLDDADRVADVLAVEEEISTRQADLEALLARQESLAGQTAMGTVHLRLMPPESYVGPDSGGSIGFLGGLERGWLALVAVGQGIAAGVGWLLPFLLVLAVPGVPALVWWRRRRASAAAAAAPAEAADTPAAAADTPEADGAPGTGADAGTDADPGDAASTGGAGDASSRDDGTPAA</sequence>
<feature type="region of interest" description="Disordered" evidence="2">
    <location>
        <begin position="295"/>
        <end position="352"/>
    </location>
</feature>
<protein>
    <submittedName>
        <fullName evidence="6">DUF4349 domain-containing protein</fullName>
    </submittedName>
</protein>
<dbReference type="InterPro" id="IPR025645">
    <property type="entry name" value="DUF4349"/>
</dbReference>
<feature type="signal peptide" evidence="4">
    <location>
        <begin position="1"/>
        <end position="28"/>
    </location>
</feature>
<accession>A0ABV9E0S3</accession>
<comment type="caution">
    <text evidence="6">The sequence shown here is derived from an EMBL/GenBank/DDBJ whole genome shotgun (WGS) entry which is preliminary data.</text>
</comment>
<feature type="compositionally biased region" description="Basic and acidic residues" evidence="2">
    <location>
        <begin position="343"/>
        <end position="352"/>
    </location>
</feature>
<organism evidence="6 7">
    <name type="scientific">Nocardiopsis mangrovi</name>
    <dbReference type="NCBI Taxonomy" id="1179818"/>
    <lineage>
        <taxon>Bacteria</taxon>
        <taxon>Bacillati</taxon>
        <taxon>Actinomycetota</taxon>
        <taxon>Actinomycetes</taxon>
        <taxon>Streptosporangiales</taxon>
        <taxon>Nocardiopsidaceae</taxon>
        <taxon>Nocardiopsis</taxon>
    </lineage>
</organism>
<feature type="chain" id="PRO_5046202620" evidence="4">
    <location>
        <begin position="29"/>
        <end position="352"/>
    </location>
</feature>
<feature type="transmembrane region" description="Helical" evidence="3">
    <location>
        <begin position="266"/>
        <end position="285"/>
    </location>
</feature>
<gene>
    <name evidence="6" type="ORF">ACFO4E_23040</name>
</gene>
<feature type="domain" description="DUF4349" evidence="5">
    <location>
        <begin position="75"/>
        <end position="279"/>
    </location>
</feature>
<evidence type="ECO:0000256" key="2">
    <source>
        <dbReference type="SAM" id="MobiDB-lite"/>
    </source>
</evidence>
<dbReference type="PROSITE" id="PS51257">
    <property type="entry name" value="PROKAR_LIPOPROTEIN"/>
    <property type="match status" value="1"/>
</dbReference>